<gene>
    <name evidence="2" type="ORF">GMORB2_4698</name>
</gene>
<proteinExistence type="predicted"/>
<name>A0A9P5CXR2_9HYPO</name>
<feature type="compositionally biased region" description="Polar residues" evidence="1">
    <location>
        <begin position="1"/>
        <end position="26"/>
    </location>
</feature>
<dbReference type="RefSeq" id="XP_035318220.1">
    <property type="nucleotide sequence ID" value="XM_035466672.1"/>
</dbReference>
<dbReference type="AlphaFoldDB" id="A0A9P5CXR2"/>
<comment type="caution">
    <text evidence="2">The sequence shown here is derived from an EMBL/GenBank/DDBJ whole genome shotgun (WGS) entry which is preliminary data.</text>
</comment>
<reference evidence="2" key="1">
    <citation type="submission" date="2020-03" db="EMBL/GenBank/DDBJ databases">
        <title>Site-based positive gene gene selection in Geosmithia morbida across the United States reveals a broad range of putative effectors and factors for local host and environmental adapation.</title>
        <authorList>
            <person name="Onufrak A."/>
            <person name="Murdoch R.W."/>
            <person name="Gazis R."/>
            <person name="Huff M."/>
            <person name="Staton M."/>
            <person name="Klingeman W."/>
            <person name="Hadziabdic D."/>
        </authorList>
    </citation>
    <scope>NUCLEOTIDE SEQUENCE</scope>
    <source>
        <strain evidence="2">1262</strain>
    </source>
</reference>
<evidence type="ECO:0000313" key="3">
    <source>
        <dbReference type="Proteomes" id="UP000749293"/>
    </source>
</evidence>
<evidence type="ECO:0000313" key="2">
    <source>
        <dbReference type="EMBL" id="KAF4119568.1"/>
    </source>
</evidence>
<feature type="region of interest" description="Disordered" evidence="1">
    <location>
        <begin position="1"/>
        <end position="35"/>
    </location>
</feature>
<organism evidence="2 3">
    <name type="scientific">Geosmithia morbida</name>
    <dbReference type="NCBI Taxonomy" id="1094350"/>
    <lineage>
        <taxon>Eukaryota</taxon>
        <taxon>Fungi</taxon>
        <taxon>Dikarya</taxon>
        <taxon>Ascomycota</taxon>
        <taxon>Pezizomycotina</taxon>
        <taxon>Sordariomycetes</taxon>
        <taxon>Hypocreomycetidae</taxon>
        <taxon>Hypocreales</taxon>
        <taxon>Bionectriaceae</taxon>
        <taxon>Geosmithia</taxon>
    </lineage>
</organism>
<sequence>MESQSMLLSLSTPGVPNLPASETSSSPPIPAEIDTHIAPSATSGQAVIPTSQCFASPPGNTTQPYVPPILSSLFPGGSADYDLNLEPESTEFLSAMIRNGSIAAFDHEQAIAAWFDN</sequence>
<evidence type="ECO:0000256" key="1">
    <source>
        <dbReference type="SAM" id="MobiDB-lite"/>
    </source>
</evidence>
<keyword evidence="3" id="KW-1185">Reference proteome</keyword>
<dbReference type="EMBL" id="JAANYQ010000023">
    <property type="protein sequence ID" value="KAF4119568.1"/>
    <property type="molecule type" value="Genomic_DNA"/>
</dbReference>
<protein>
    <submittedName>
        <fullName evidence="2">Uncharacterized protein</fullName>
    </submittedName>
</protein>
<dbReference type="GeneID" id="55970926"/>
<dbReference type="Proteomes" id="UP000749293">
    <property type="component" value="Unassembled WGS sequence"/>
</dbReference>
<accession>A0A9P5CXR2</accession>